<feature type="binding site" description="axial binding residue" evidence="3">
    <location>
        <position position="453"/>
    </location>
    <ligand>
        <name>heme</name>
        <dbReference type="ChEBI" id="CHEBI:30413"/>
    </ligand>
    <ligandPart>
        <name>Fe</name>
        <dbReference type="ChEBI" id="CHEBI:18248"/>
    </ligandPart>
</feature>
<organism evidence="5 6">
    <name type="scientific">Arthrobotrys conoides</name>
    <dbReference type="NCBI Taxonomy" id="74498"/>
    <lineage>
        <taxon>Eukaryota</taxon>
        <taxon>Fungi</taxon>
        <taxon>Dikarya</taxon>
        <taxon>Ascomycota</taxon>
        <taxon>Pezizomycotina</taxon>
        <taxon>Orbiliomycetes</taxon>
        <taxon>Orbiliales</taxon>
        <taxon>Orbiliaceae</taxon>
        <taxon>Arthrobotrys</taxon>
    </lineage>
</organism>
<dbReference type="InterPro" id="IPR002401">
    <property type="entry name" value="Cyt_P450_E_grp-I"/>
</dbReference>
<dbReference type="GO" id="GO:0020037">
    <property type="term" value="F:heme binding"/>
    <property type="evidence" value="ECO:0007669"/>
    <property type="project" value="InterPro"/>
</dbReference>
<comment type="cofactor">
    <cofactor evidence="3">
        <name>heme</name>
        <dbReference type="ChEBI" id="CHEBI:30413"/>
    </cofactor>
</comment>
<evidence type="ECO:0000256" key="2">
    <source>
        <dbReference type="ARBA" id="ARBA00023002"/>
    </source>
</evidence>
<evidence type="ECO:0000256" key="4">
    <source>
        <dbReference type="SAM" id="Phobius"/>
    </source>
</evidence>
<dbReference type="InterPro" id="IPR036396">
    <property type="entry name" value="Cyt_P450_sf"/>
</dbReference>
<dbReference type="InterPro" id="IPR001128">
    <property type="entry name" value="Cyt_P450"/>
</dbReference>
<reference evidence="5 6" key="1">
    <citation type="submission" date="2019-10" db="EMBL/GenBank/DDBJ databases">
        <authorList>
            <person name="Palmer J.M."/>
        </authorList>
    </citation>
    <scope>NUCLEOTIDE SEQUENCE [LARGE SCALE GENOMIC DNA]</scope>
    <source>
        <strain evidence="5 6">TWF506</strain>
    </source>
</reference>
<name>A0AAN8N9Y9_9PEZI</name>
<dbReference type="InterPro" id="IPR050121">
    <property type="entry name" value="Cytochrome_P450_monoxygenase"/>
</dbReference>
<accession>A0AAN8N9Y9</accession>
<keyword evidence="3" id="KW-0479">Metal-binding</keyword>
<keyword evidence="4" id="KW-0472">Membrane</keyword>
<keyword evidence="4" id="KW-1133">Transmembrane helix</keyword>
<dbReference type="SUPFAM" id="SSF48264">
    <property type="entry name" value="Cytochrome P450"/>
    <property type="match status" value="1"/>
</dbReference>
<keyword evidence="3" id="KW-0349">Heme</keyword>
<comment type="caution">
    <text evidence="5">The sequence shown here is derived from an EMBL/GenBank/DDBJ whole genome shotgun (WGS) entry which is preliminary data.</text>
</comment>
<evidence type="ECO:0000256" key="3">
    <source>
        <dbReference type="PIRSR" id="PIRSR602401-1"/>
    </source>
</evidence>
<dbReference type="PRINTS" id="PR00463">
    <property type="entry name" value="EP450I"/>
</dbReference>
<comment type="similarity">
    <text evidence="1">Belongs to the cytochrome P450 family.</text>
</comment>
<dbReference type="GO" id="GO:0016705">
    <property type="term" value="F:oxidoreductase activity, acting on paired donors, with incorporation or reduction of molecular oxygen"/>
    <property type="evidence" value="ECO:0007669"/>
    <property type="project" value="InterPro"/>
</dbReference>
<evidence type="ECO:0000256" key="1">
    <source>
        <dbReference type="ARBA" id="ARBA00010617"/>
    </source>
</evidence>
<feature type="transmembrane region" description="Helical" evidence="4">
    <location>
        <begin position="308"/>
        <end position="329"/>
    </location>
</feature>
<dbReference type="AlphaFoldDB" id="A0AAN8N9Y9"/>
<evidence type="ECO:0008006" key="7">
    <source>
        <dbReference type="Google" id="ProtNLM"/>
    </source>
</evidence>
<dbReference type="GO" id="GO:0005506">
    <property type="term" value="F:iron ion binding"/>
    <property type="evidence" value="ECO:0007669"/>
    <property type="project" value="InterPro"/>
</dbReference>
<keyword evidence="4" id="KW-0812">Transmembrane</keyword>
<dbReference type="PANTHER" id="PTHR24305:SF96">
    <property type="entry name" value="CYTOCHROME P450 MONOOXYGENASE STCB-RELATED"/>
    <property type="match status" value="1"/>
</dbReference>
<protein>
    <recommendedName>
        <fullName evidence="7">Cytochrome P450</fullName>
    </recommendedName>
</protein>
<evidence type="ECO:0000313" key="5">
    <source>
        <dbReference type="EMBL" id="KAK6506174.1"/>
    </source>
</evidence>
<feature type="transmembrane region" description="Helical" evidence="4">
    <location>
        <begin position="49"/>
        <end position="70"/>
    </location>
</feature>
<dbReference type="EMBL" id="JAVHJM010000009">
    <property type="protein sequence ID" value="KAK6506174.1"/>
    <property type="molecule type" value="Genomic_DNA"/>
</dbReference>
<gene>
    <name evidence="5" type="ORF">TWF506_011095</name>
</gene>
<feature type="transmembrane region" description="Helical" evidence="4">
    <location>
        <begin position="16"/>
        <end position="37"/>
    </location>
</feature>
<dbReference type="Gene3D" id="1.10.630.10">
    <property type="entry name" value="Cytochrome P450"/>
    <property type="match status" value="1"/>
</dbReference>
<dbReference type="PANTHER" id="PTHR24305">
    <property type="entry name" value="CYTOCHROME P450"/>
    <property type="match status" value="1"/>
</dbReference>
<dbReference type="Pfam" id="PF00067">
    <property type="entry name" value="p450"/>
    <property type="match status" value="1"/>
</dbReference>
<keyword evidence="2" id="KW-0560">Oxidoreductase</keyword>
<evidence type="ECO:0000313" key="6">
    <source>
        <dbReference type="Proteomes" id="UP001307849"/>
    </source>
</evidence>
<dbReference type="GO" id="GO:0004497">
    <property type="term" value="F:monooxygenase activity"/>
    <property type="evidence" value="ECO:0007669"/>
    <property type="project" value="InterPro"/>
</dbReference>
<keyword evidence="3" id="KW-0408">Iron</keyword>
<proteinExistence type="inferred from homology"/>
<dbReference type="PRINTS" id="PR00385">
    <property type="entry name" value="P450"/>
</dbReference>
<dbReference type="Proteomes" id="UP001307849">
    <property type="component" value="Unassembled WGS sequence"/>
</dbReference>
<sequence>MMLLNFIPTEINVQQISAAAAILGTGSFLMTSIYQLFFSPLSKIPGPWYAAISPIFFIVISLRGNSVYYWQRLHKQYGPYMRVSPNTVMVADIDSAKKIHSPSDVFRKGSWYLNAMRFENLLTITDHQKFKLRRRAFGNAFSNSNLALLEPLVRKKIEFCFKKIGKHLDDGQIVDIKPWLYWTAADIVGELCFGKDFGMVENEAENQIIRNCIKFVLVAGVQAQIPYFKYTSWLLSLIPTSAIQGFSKAEDKLSGYGAEALTDLRHEIQNCKNGNPRPSLFSDLLDDVDNPNAKYRLDMTELRNESTLFIIAGTDTTALVGLYLAWVLFRNADIRQKLIAELKGVGWTQGDGDDGITDEKLNGLPYLRALIQEILRLYAPAQIGLPRVVPDNGRPLGPYFLPAGTECLTQAYTLHRDPAVFEDPLVVKPERWLNPTREMETAMMAFGGTSRVCPGQHLATMELRLGAAMMLKYWSNAELADSCTDESMELVERFLITSKGQKLELQKKKSS</sequence>
<keyword evidence="6" id="KW-1185">Reference proteome</keyword>